<dbReference type="InterPro" id="IPR012657">
    <property type="entry name" value="23S_rRNA-intervening_sequence"/>
</dbReference>
<comment type="caution">
    <text evidence="1">The sequence shown here is derived from an EMBL/GenBank/DDBJ whole genome shotgun (WGS) entry which is preliminary data.</text>
</comment>
<evidence type="ECO:0000313" key="2">
    <source>
        <dbReference type="Proteomes" id="UP000178249"/>
    </source>
</evidence>
<sequence>MTEDTPTISSYRQLIVWQKSVALATHIYSLTRNFPQEECYGLLSQMRRAAVSIPSNIAEGRSRNSRKDFIQFLHIALGSVAELETQLEIAMQILYVKKVDYNEVMAHTMALKRMLFKMLSSLKAKSQKL</sequence>
<dbReference type="NCBIfam" id="TIGR02436">
    <property type="entry name" value="four helix bundle protein"/>
    <property type="match status" value="1"/>
</dbReference>
<evidence type="ECO:0000313" key="1">
    <source>
        <dbReference type="EMBL" id="OGG43675.1"/>
    </source>
</evidence>
<evidence type="ECO:0008006" key="3">
    <source>
        <dbReference type="Google" id="ProtNLM"/>
    </source>
</evidence>
<name>A0A1F6C3B1_9BACT</name>
<dbReference type="PANTHER" id="PTHR38471:SF2">
    <property type="entry name" value="FOUR HELIX BUNDLE PROTEIN"/>
    <property type="match status" value="1"/>
</dbReference>
<dbReference type="Proteomes" id="UP000178249">
    <property type="component" value="Unassembled WGS sequence"/>
</dbReference>
<protein>
    <recommendedName>
        <fullName evidence="3">Four helix bundle protein</fullName>
    </recommendedName>
</protein>
<reference evidence="1 2" key="1">
    <citation type="journal article" date="2016" name="Nat. Commun.">
        <title>Thousands of microbial genomes shed light on interconnected biogeochemical processes in an aquifer system.</title>
        <authorList>
            <person name="Anantharaman K."/>
            <person name="Brown C.T."/>
            <person name="Hug L.A."/>
            <person name="Sharon I."/>
            <person name="Castelle C.J."/>
            <person name="Probst A.J."/>
            <person name="Thomas B.C."/>
            <person name="Singh A."/>
            <person name="Wilkins M.J."/>
            <person name="Karaoz U."/>
            <person name="Brodie E.L."/>
            <person name="Williams K.H."/>
            <person name="Hubbard S.S."/>
            <person name="Banfield J.F."/>
        </authorList>
    </citation>
    <scope>NUCLEOTIDE SEQUENCE [LARGE SCALE GENOMIC DNA]</scope>
</reference>
<accession>A0A1F6C3B1</accession>
<dbReference type="InterPro" id="IPR036583">
    <property type="entry name" value="23S_rRNA_IVS_sf"/>
</dbReference>
<dbReference type="Pfam" id="PF05635">
    <property type="entry name" value="23S_rRNA_IVP"/>
    <property type="match status" value="1"/>
</dbReference>
<dbReference type="CDD" id="cd16377">
    <property type="entry name" value="23S_rRNA_IVP_like"/>
    <property type="match status" value="1"/>
</dbReference>
<dbReference type="PANTHER" id="PTHR38471">
    <property type="entry name" value="FOUR HELIX BUNDLE PROTEIN"/>
    <property type="match status" value="1"/>
</dbReference>
<proteinExistence type="predicted"/>
<dbReference type="Gene3D" id="1.20.1440.60">
    <property type="entry name" value="23S rRNA-intervening sequence"/>
    <property type="match status" value="1"/>
</dbReference>
<dbReference type="EMBL" id="MFKP01000033">
    <property type="protein sequence ID" value="OGG43675.1"/>
    <property type="molecule type" value="Genomic_DNA"/>
</dbReference>
<dbReference type="SUPFAM" id="SSF158446">
    <property type="entry name" value="IVS-encoded protein-like"/>
    <property type="match status" value="1"/>
</dbReference>
<dbReference type="AlphaFoldDB" id="A0A1F6C3B1"/>
<dbReference type="NCBIfam" id="NF008911">
    <property type="entry name" value="PRK12275.1-2"/>
    <property type="match status" value="1"/>
</dbReference>
<organism evidence="1 2">
    <name type="scientific">Candidatus Kaiserbacteria bacterium RIFCSPHIGHO2_01_FULL_48_10</name>
    <dbReference type="NCBI Taxonomy" id="1798476"/>
    <lineage>
        <taxon>Bacteria</taxon>
        <taxon>Candidatus Kaiseribacteriota</taxon>
    </lineage>
</organism>
<gene>
    <name evidence="1" type="ORF">A2841_03725</name>
</gene>